<sequence>MAAHIKELHSQVRKKLDESNKKYKLAADKHRRSSEFQEGDLVWVNLSKERFPRGKFGKLQDRAYGPCRILKRLGANAYQIELPADMEVSTTFNVADLQPYYADDKEQDFDSMSSHFQPGGTDEGSSEESHRELKSKGASSNEYSIAKERPRRVVTKPIRFQD</sequence>
<keyword evidence="4" id="KW-1185">Reference proteome</keyword>
<dbReference type="AlphaFoldDB" id="A0A540NNI7"/>
<evidence type="ECO:0000256" key="1">
    <source>
        <dbReference type="SAM" id="MobiDB-lite"/>
    </source>
</evidence>
<dbReference type="STRING" id="106549.A0A540NNI7"/>
<feature type="region of interest" description="Disordered" evidence="1">
    <location>
        <begin position="107"/>
        <end position="162"/>
    </location>
</feature>
<evidence type="ECO:0000313" key="4">
    <source>
        <dbReference type="Proteomes" id="UP000315295"/>
    </source>
</evidence>
<name>A0A540NNI7_MALBA</name>
<feature type="domain" description="Tf2-1-like SH3-like" evidence="2">
    <location>
        <begin position="39"/>
        <end position="100"/>
    </location>
</feature>
<accession>A0A540NNI7</accession>
<dbReference type="InterPro" id="IPR056924">
    <property type="entry name" value="SH3_Tf2-1"/>
</dbReference>
<evidence type="ECO:0000259" key="2">
    <source>
        <dbReference type="Pfam" id="PF24626"/>
    </source>
</evidence>
<comment type="caution">
    <text evidence="3">The sequence shown here is derived from an EMBL/GenBank/DDBJ whole genome shotgun (WGS) entry which is preliminary data.</text>
</comment>
<dbReference type="Proteomes" id="UP000315295">
    <property type="component" value="Unassembled WGS sequence"/>
</dbReference>
<proteinExistence type="predicted"/>
<dbReference type="PANTHER" id="PTHR46148">
    <property type="entry name" value="CHROMO DOMAIN-CONTAINING PROTEIN"/>
    <property type="match status" value="1"/>
</dbReference>
<protein>
    <recommendedName>
        <fullName evidence="2">Tf2-1-like SH3-like domain-containing protein</fullName>
    </recommendedName>
</protein>
<reference evidence="3 4" key="1">
    <citation type="journal article" date="2019" name="G3 (Bethesda)">
        <title>Sequencing of a Wild Apple (Malus baccata) Genome Unravels the Differences Between Cultivated and Wild Apple Species Regarding Disease Resistance and Cold Tolerance.</title>
        <authorList>
            <person name="Chen X."/>
        </authorList>
    </citation>
    <scope>NUCLEOTIDE SEQUENCE [LARGE SCALE GENOMIC DNA]</scope>
    <source>
        <strain evidence="4">cv. Shandingzi</strain>
        <tissue evidence="3">Leaves</tissue>
    </source>
</reference>
<evidence type="ECO:0000313" key="3">
    <source>
        <dbReference type="EMBL" id="TQE12606.1"/>
    </source>
</evidence>
<organism evidence="3 4">
    <name type="scientific">Malus baccata</name>
    <name type="common">Siberian crab apple</name>
    <name type="synonym">Pyrus baccata</name>
    <dbReference type="NCBI Taxonomy" id="106549"/>
    <lineage>
        <taxon>Eukaryota</taxon>
        <taxon>Viridiplantae</taxon>
        <taxon>Streptophyta</taxon>
        <taxon>Embryophyta</taxon>
        <taxon>Tracheophyta</taxon>
        <taxon>Spermatophyta</taxon>
        <taxon>Magnoliopsida</taxon>
        <taxon>eudicotyledons</taxon>
        <taxon>Gunneridae</taxon>
        <taxon>Pentapetalae</taxon>
        <taxon>rosids</taxon>
        <taxon>fabids</taxon>
        <taxon>Rosales</taxon>
        <taxon>Rosaceae</taxon>
        <taxon>Amygdaloideae</taxon>
        <taxon>Maleae</taxon>
        <taxon>Malus</taxon>
    </lineage>
</organism>
<dbReference type="PANTHER" id="PTHR46148:SF52">
    <property type="entry name" value="OS04G0603800 PROTEIN"/>
    <property type="match status" value="1"/>
</dbReference>
<gene>
    <name evidence="3" type="ORF">C1H46_001818</name>
</gene>
<dbReference type="EMBL" id="VIEB01000018">
    <property type="protein sequence ID" value="TQE12606.1"/>
    <property type="molecule type" value="Genomic_DNA"/>
</dbReference>
<dbReference type="Pfam" id="PF24626">
    <property type="entry name" value="SH3_Tf2-1"/>
    <property type="match status" value="1"/>
</dbReference>